<feature type="domain" description="Thiamine phosphate synthase/TenI" evidence="1">
    <location>
        <begin position="21"/>
        <end position="176"/>
    </location>
</feature>
<protein>
    <submittedName>
        <fullName evidence="2">Thiamine phosphate synthase</fullName>
    </submittedName>
</protein>
<evidence type="ECO:0000259" key="1">
    <source>
        <dbReference type="Pfam" id="PF02581"/>
    </source>
</evidence>
<organism evidence="2 3">
    <name type="scientific">Sphingomonas caseinilyticus</name>
    <dbReference type="NCBI Taxonomy" id="2908205"/>
    <lineage>
        <taxon>Bacteria</taxon>
        <taxon>Pseudomonadati</taxon>
        <taxon>Pseudomonadota</taxon>
        <taxon>Alphaproteobacteria</taxon>
        <taxon>Sphingomonadales</taxon>
        <taxon>Sphingomonadaceae</taxon>
        <taxon>Sphingomonas</taxon>
    </lineage>
</organism>
<reference evidence="2 3" key="1">
    <citation type="submission" date="2022-05" db="EMBL/GenBank/DDBJ databases">
        <authorList>
            <person name="Jo J.-H."/>
            <person name="Im W.-T."/>
        </authorList>
    </citation>
    <scope>NUCLEOTIDE SEQUENCE [LARGE SCALE GENOMIC DNA]</scope>
    <source>
        <strain evidence="2 3">NSE70-1</strain>
    </source>
</reference>
<dbReference type="RefSeq" id="WP_249904173.1">
    <property type="nucleotide sequence ID" value="NZ_JAMGBA010000002.1"/>
</dbReference>
<dbReference type="SUPFAM" id="SSF51391">
    <property type="entry name" value="Thiamin phosphate synthase"/>
    <property type="match status" value="1"/>
</dbReference>
<proteinExistence type="predicted"/>
<evidence type="ECO:0000313" key="3">
    <source>
        <dbReference type="Proteomes" id="UP001203410"/>
    </source>
</evidence>
<dbReference type="Pfam" id="PF02581">
    <property type="entry name" value="TMP-TENI"/>
    <property type="match status" value="1"/>
</dbReference>
<sequence length="186" mass="20185">MAANQPSWPREWLMTDERIGEHLWEAIDRLPEGAGVVFRHYATPKAQRAALAHQVAERCLERGLILGIAQDVALASSLNAALVHNADGDPAGLPTSRSAHSVEEARFAIEAGAALIFLSPLFTTRSHPGRESLSHELARRIVVACPVPVIALGGMNRARFEELSSDGFYGWAGIDAWLEEGRAVTE</sequence>
<keyword evidence="3" id="KW-1185">Reference proteome</keyword>
<comment type="caution">
    <text evidence="2">The sequence shown here is derived from an EMBL/GenBank/DDBJ whole genome shotgun (WGS) entry which is preliminary data.</text>
</comment>
<dbReference type="InterPro" id="IPR036206">
    <property type="entry name" value="ThiamineP_synth_sf"/>
</dbReference>
<dbReference type="InterPro" id="IPR013785">
    <property type="entry name" value="Aldolase_TIM"/>
</dbReference>
<gene>
    <name evidence="2" type="ORF">LZ496_08340</name>
</gene>
<dbReference type="InterPro" id="IPR022998">
    <property type="entry name" value="ThiamineP_synth_TenI"/>
</dbReference>
<dbReference type="Gene3D" id="3.20.20.70">
    <property type="entry name" value="Aldolase class I"/>
    <property type="match status" value="1"/>
</dbReference>
<dbReference type="EMBL" id="JAMGBA010000002">
    <property type="protein sequence ID" value="MCL6698786.1"/>
    <property type="molecule type" value="Genomic_DNA"/>
</dbReference>
<accession>A0ABT0RV08</accession>
<dbReference type="CDD" id="cd00564">
    <property type="entry name" value="TMP_TenI"/>
    <property type="match status" value="1"/>
</dbReference>
<evidence type="ECO:0000313" key="2">
    <source>
        <dbReference type="EMBL" id="MCL6698786.1"/>
    </source>
</evidence>
<dbReference type="Proteomes" id="UP001203410">
    <property type="component" value="Unassembled WGS sequence"/>
</dbReference>
<name>A0ABT0RV08_9SPHN</name>